<dbReference type="Pfam" id="PF20434">
    <property type="entry name" value="BD-FAE"/>
    <property type="match status" value="1"/>
</dbReference>
<keyword evidence="2" id="KW-0812">Transmembrane</keyword>
<dbReference type="InterPro" id="IPR002471">
    <property type="entry name" value="Pept_S9_AS"/>
</dbReference>
<feature type="domain" description="BD-FAE-like" evidence="3">
    <location>
        <begin position="75"/>
        <end position="261"/>
    </location>
</feature>
<dbReference type="EMBL" id="MFJD01000001">
    <property type="protein sequence ID" value="OGG05047.1"/>
    <property type="molecule type" value="Genomic_DNA"/>
</dbReference>
<dbReference type="InterPro" id="IPR049492">
    <property type="entry name" value="BD-FAE-like_dom"/>
</dbReference>
<dbReference type="InterPro" id="IPR029058">
    <property type="entry name" value="AB_hydrolase_fold"/>
</dbReference>
<evidence type="ECO:0000256" key="1">
    <source>
        <dbReference type="ARBA" id="ARBA00022801"/>
    </source>
</evidence>
<dbReference type="Gene3D" id="3.40.50.1820">
    <property type="entry name" value="alpha/beta hydrolase"/>
    <property type="match status" value="1"/>
</dbReference>
<reference evidence="4 5" key="1">
    <citation type="journal article" date="2016" name="Nat. Commun.">
        <title>Thousands of microbial genomes shed light on interconnected biogeochemical processes in an aquifer system.</title>
        <authorList>
            <person name="Anantharaman K."/>
            <person name="Brown C.T."/>
            <person name="Hug L.A."/>
            <person name="Sharon I."/>
            <person name="Castelle C.J."/>
            <person name="Probst A.J."/>
            <person name="Thomas B.C."/>
            <person name="Singh A."/>
            <person name="Wilkins M.J."/>
            <person name="Karaoz U."/>
            <person name="Brodie E.L."/>
            <person name="Williams K.H."/>
            <person name="Hubbard S.S."/>
            <person name="Banfield J.F."/>
        </authorList>
    </citation>
    <scope>NUCLEOTIDE SEQUENCE [LARGE SCALE GENOMIC DNA]</scope>
</reference>
<name>A0A1F5YYL0_9BACT</name>
<organism evidence="4 5">
    <name type="scientific">Candidatus Gottesmanbacteria bacterium RBG_16_52_11</name>
    <dbReference type="NCBI Taxonomy" id="1798374"/>
    <lineage>
        <taxon>Bacteria</taxon>
        <taxon>Candidatus Gottesmaniibacteriota</taxon>
    </lineage>
</organism>
<evidence type="ECO:0000313" key="5">
    <source>
        <dbReference type="Proteomes" id="UP000178448"/>
    </source>
</evidence>
<dbReference type="GO" id="GO:0006508">
    <property type="term" value="P:proteolysis"/>
    <property type="evidence" value="ECO:0007669"/>
    <property type="project" value="InterPro"/>
</dbReference>
<keyword evidence="2" id="KW-0472">Membrane</keyword>
<dbReference type="STRING" id="1798374.A2Z33_07240"/>
<dbReference type="PANTHER" id="PTHR22946:SF0">
    <property type="entry name" value="DIENELACTONE HYDROLASE DOMAIN-CONTAINING PROTEIN"/>
    <property type="match status" value="1"/>
</dbReference>
<evidence type="ECO:0000256" key="2">
    <source>
        <dbReference type="SAM" id="Phobius"/>
    </source>
</evidence>
<evidence type="ECO:0000259" key="3">
    <source>
        <dbReference type="Pfam" id="PF20434"/>
    </source>
</evidence>
<accession>A0A1F5YYL0</accession>
<dbReference type="Proteomes" id="UP000178448">
    <property type="component" value="Unassembled WGS sequence"/>
</dbReference>
<gene>
    <name evidence="4" type="ORF">A2Z33_07240</name>
</gene>
<dbReference type="GO" id="GO:0004252">
    <property type="term" value="F:serine-type endopeptidase activity"/>
    <property type="evidence" value="ECO:0007669"/>
    <property type="project" value="InterPro"/>
</dbReference>
<evidence type="ECO:0000313" key="4">
    <source>
        <dbReference type="EMBL" id="OGG05047.1"/>
    </source>
</evidence>
<keyword evidence="1" id="KW-0378">Hydrolase</keyword>
<comment type="caution">
    <text evidence="4">The sequence shown here is derived from an EMBL/GenBank/DDBJ whole genome shotgun (WGS) entry which is preliminary data.</text>
</comment>
<feature type="transmembrane region" description="Helical" evidence="2">
    <location>
        <begin position="21"/>
        <end position="42"/>
    </location>
</feature>
<protein>
    <recommendedName>
        <fullName evidence="3">BD-FAE-like domain-containing protein</fullName>
    </recommendedName>
</protein>
<sequence>MKVKTKKYGNGGFMKKLARNSGVLLPVTLILLFIIIISVFLLQKSDVFSFSAFVNAESVEIKENIPYGNLSVQKLDMCKPVAVTGNTPGVILIHGGGGDKSSFRKPCTDFARSGFIAISVNYRESPPPSYQLMIDDMNAAISWLKDRPNVRSDRIGAYGGSLGGYLASVAGTFETDNKVRCVENNFGPTDFTDPNFEGNQLAGEFVEKFFGGITIEENPSLYRELSPAFNVSGNDAYSWFFSRSRNDELVPRTQMTKMIETLKDAGIKTEFYEYDGSGGSHANKLGPLQALRLYTKRLNFMKDCLNSP</sequence>
<dbReference type="PROSITE" id="PS00708">
    <property type="entry name" value="PRO_ENDOPEP_SER"/>
    <property type="match status" value="1"/>
</dbReference>
<dbReference type="PANTHER" id="PTHR22946">
    <property type="entry name" value="DIENELACTONE HYDROLASE DOMAIN-CONTAINING PROTEIN-RELATED"/>
    <property type="match status" value="1"/>
</dbReference>
<dbReference type="InterPro" id="IPR050261">
    <property type="entry name" value="FrsA_esterase"/>
</dbReference>
<proteinExistence type="predicted"/>
<dbReference type="AlphaFoldDB" id="A0A1F5YYL0"/>
<dbReference type="SUPFAM" id="SSF53474">
    <property type="entry name" value="alpha/beta-Hydrolases"/>
    <property type="match status" value="1"/>
</dbReference>
<keyword evidence="2" id="KW-1133">Transmembrane helix</keyword>